<dbReference type="Proteomes" id="UP000319257">
    <property type="component" value="Unassembled WGS sequence"/>
</dbReference>
<organism evidence="1 2">
    <name type="scientific">Thyridium curvatum</name>
    <dbReference type="NCBI Taxonomy" id="1093900"/>
    <lineage>
        <taxon>Eukaryota</taxon>
        <taxon>Fungi</taxon>
        <taxon>Dikarya</taxon>
        <taxon>Ascomycota</taxon>
        <taxon>Pezizomycotina</taxon>
        <taxon>Sordariomycetes</taxon>
        <taxon>Sordariomycetidae</taxon>
        <taxon>Thyridiales</taxon>
        <taxon>Thyridiaceae</taxon>
        <taxon>Thyridium</taxon>
    </lineage>
</organism>
<keyword evidence="2" id="KW-1185">Reference proteome</keyword>
<evidence type="ECO:0000313" key="2">
    <source>
        <dbReference type="Proteomes" id="UP000319257"/>
    </source>
</evidence>
<dbReference type="AlphaFoldDB" id="A0A507AMA8"/>
<proteinExistence type="predicted"/>
<dbReference type="RefSeq" id="XP_030992663.1">
    <property type="nucleotide sequence ID" value="XM_031142981.1"/>
</dbReference>
<gene>
    <name evidence="1" type="ORF">E0L32_008158</name>
</gene>
<comment type="caution">
    <text evidence="1">The sequence shown here is derived from an EMBL/GenBank/DDBJ whole genome shotgun (WGS) entry which is preliminary data.</text>
</comment>
<name>A0A507AMA8_9PEZI</name>
<dbReference type="OrthoDB" id="6499973at2759"/>
<dbReference type="EMBL" id="SKBQ01000052">
    <property type="protein sequence ID" value="TPX10952.1"/>
    <property type="molecule type" value="Genomic_DNA"/>
</dbReference>
<sequence>MRTFDPPSPRYYKASLRTRGQDSDAMRRMQAMWDGISNCRHWGVTYGAHSWGYTVLRTIYSEESNELWPVALAKLERWVTQYFVHETRLAVPRFTDGSVNEEMGRRFVLETLQDPQSEPLQIPDMSKASRAEILALADVFDAWYYDVVGGNQDARRFNPRFWDFLVIDEAALRSLVKLPDELPPTDPAPREERRARDIYWDFAYVWLVDPQAARRYKGIDNDENYDGVMKLSPADIPSSWFERVAMTLQSDSHIFLRQEIPTGSGSLWYRTQGF</sequence>
<reference evidence="1 2" key="1">
    <citation type="submission" date="2019-06" db="EMBL/GenBank/DDBJ databases">
        <title>Draft genome sequence of the filamentous fungus Phialemoniopsis curvata isolated from diesel fuel.</title>
        <authorList>
            <person name="Varaljay V.A."/>
            <person name="Lyon W.J."/>
            <person name="Crouch A.L."/>
            <person name="Drake C.E."/>
            <person name="Hollomon J.M."/>
            <person name="Nadeau L.J."/>
            <person name="Nunn H.S."/>
            <person name="Stevenson B.S."/>
            <person name="Bojanowski C.L."/>
            <person name="Crookes-Goodson W.J."/>
        </authorList>
    </citation>
    <scope>NUCLEOTIDE SEQUENCE [LARGE SCALE GENOMIC DNA]</scope>
    <source>
        <strain evidence="1 2">D216</strain>
    </source>
</reference>
<dbReference type="STRING" id="1093900.A0A507AMA8"/>
<protein>
    <submittedName>
        <fullName evidence="1">Uncharacterized protein</fullName>
    </submittedName>
</protein>
<evidence type="ECO:0000313" key="1">
    <source>
        <dbReference type="EMBL" id="TPX10952.1"/>
    </source>
</evidence>
<dbReference type="GeneID" id="41975605"/>
<dbReference type="InParanoid" id="A0A507AMA8"/>
<accession>A0A507AMA8</accession>